<organism evidence="6 7">
    <name type="scientific">Tropilaelaps mercedesae</name>
    <dbReference type="NCBI Taxonomy" id="418985"/>
    <lineage>
        <taxon>Eukaryota</taxon>
        <taxon>Metazoa</taxon>
        <taxon>Ecdysozoa</taxon>
        <taxon>Arthropoda</taxon>
        <taxon>Chelicerata</taxon>
        <taxon>Arachnida</taxon>
        <taxon>Acari</taxon>
        <taxon>Parasitiformes</taxon>
        <taxon>Mesostigmata</taxon>
        <taxon>Gamasina</taxon>
        <taxon>Dermanyssoidea</taxon>
        <taxon>Laelapidae</taxon>
        <taxon>Tropilaelaps</taxon>
    </lineage>
</organism>
<reference evidence="6 7" key="1">
    <citation type="journal article" date="2017" name="Gigascience">
        <title>Draft genome of the honey bee ectoparasitic mite, Tropilaelaps mercedesae, is shaped by the parasitic life history.</title>
        <authorList>
            <person name="Dong X."/>
            <person name="Armstrong S.D."/>
            <person name="Xia D."/>
            <person name="Makepeace B.L."/>
            <person name="Darby A.C."/>
            <person name="Kadowaki T."/>
        </authorList>
    </citation>
    <scope>NUCLEOTIDE SEQUENCE [LARGE SCALE GENOMIC DNA]</scope>
    <source>
        <strain evidence="6">Wuxi-XJTLU</strain>
    </source>
</reference>
<feature type="domain" description="Receptor ligand binding region" evidence="5">
    <location>
        <begin position="3"/>
        <end position="269"/>
    </location>
</feature>
<gene>
    <name evidence="6" type="ORF">BIW11_06831</name>
</gene>
<evidence type="ECO:0000256" key="2">
    <source>
        <dbReference type="ARBA" id="ARBA00022692"/>
    </source>
</evidence>
<dbReference type="Gene3D" id="3.40.50.2300">
    <property type="match status" value="2"/>
</dbReference>
<protein>
    <submittedName>
        <fullName evidence="6">Glutamate receptor 1-like</fullName>
    </submittedName>
</protein>
<name>A0A1V9XWI3_9ACAR</name>
<keyword evidence="7" id="KW-1185">Reference proteome</keyword>
<accession>A0A1V9XWI3</accession>
<dbReference type="InParanoid" id="A0A1V9XWI3"/>
<dbReference type="InterPro" id="IPR001828">
    <property type="entry name" value="ANF_lig-bd_rcpt"/>
</dbReference>
<proteinExistence type="predicted"/>
<evidence type="ECO:0000256" key="1">
    <source>
        <dbReference type="ARBA" id="ARBA00004370"/>
    </source>
</evidence>
<dbReference type="AlphaFoldDB" id="A0A1V9XWI3"/>
<dbReference type="Proteomes" id="UP000192247">
    <property type="component" value="Unassembled WGS sequence"/>
</dbReference>
<keyword evidence="4" id="KW-0472">Membrane</keyword>
<evidence type="ECO:0000313" key="6">
    <source>
        <dbReference type="EMBL" id="OQR77801.1"/>
    </source>
</evidence>
<dbReference type="SUPFAM" id="SSF53822">
    <property type="entry name" value="Periplasmic binding protein-like I"/>
    <property type="match status" value="1"/>
</dbReference>
<sequence>CSILKNGTFAMVATTTASSYETLVSYSNTFQIPIVSPSFPYHTRLRPAKYGISMRPNYLQAILDLIQHYRWKQIVYIYDSDAGLLKLQNLYKLTTNEYKLEIIKVRRVISASEANKFLVNYDNETRDQLKHVVIDCEANLTREIIIKHIMDEFANNPAMEFGAVNITGFRLVQNNSRAYEEVFTEKSRHQWPDPKTKRITSEAALMYDGTRVMLGAFKQLLNEYPAIFAKNFRRGEVYNNNTRGIDCKREKIMPWEHGNEIFHRLRNVSG</sequence>
<dbReference type="GO" id="GO:0016020">
    <property type="term" value="C:membrane"/>
    <property type="evidence" value="ECO:0007669"/>
    <property type="project" value="UniProtKB-SubCell"/>
</dbReference>
<evidence type="ECO:0000256" key="4">
    <source>
        <dbReference type="ARBA" id="ARBA00023136"/>
    </source>
</evidence>
<keyword evidence="6" id="KW-0675">Receptor</keyword>
<dbReference type="STRING" id="418985.A0A1V9XWI3"/>
<comment type="caution">
    <text evidence="6">The sequence shown here is derived from an EMBL/GenBank/DDBJ whole genome shotgun (WGS) entry which is preliminary data.</text>
</comment>
<evidence type="ECO:0000256" key="3">
    <source>
        <dbReference type="ARBA" id="ARBA00022989"/>
    </source>
</evidence>
<keyword evidence="3" id="KW-1133">Transmembrane helix</keyword>
<dbReference type="Pfam" id="PF01094">
    <property type="entry name" value="ANF_receptor"/>
    <property type="match status" value="1"/>
</dbReference>
<evidence type="ECO:0000313" key="7">
    <source>
        <dbReference type="Proteomes" id="UP000192247"/>
    </source>
</evidence>
<comment type="subcellular location">
    <subcellularLocation>
        <location evidence="1">Membrane</location>
    </subcellularLocation>
</comment>
<dbReference type="InterPro" id="IPR028082">
    <property type="entry name" value="Peripla_BP_I"/>
</dbReference>
<dbReference type="OrthoDB" id="5984008at2759"/>
<dbReference type="EMBL" id="MNPL01003050">
    <property type="protein sequence ID" value="OQR77801.1"/>
    <property type="molecule type" value="Genomic_DNA"/>
</dbReference>
<keyword evidence="2" id="KW-0812">Transmembrane</keyword>
<feature type="non-terminal residue" evidence="6">
    <location>
        <position position="1"/>
    </location>
</feature>
<evidence type="ECO:0000259" key="5">
    <source>
        <dbReference type="Pfam" id="PF01094"/>
    </source>
</evidence>